<evidence type="ECO:0000256" key="2">
    <source>
        <dbReference type="ARBA" id="ARBA00023125"/>
    </source>
</evidence>
<dbReference type="PRINTS" id="PR00036">
    <property type="entry name" value="HTHLACI"/>
</dbReference>
<evidence type="ECO:0000256" key="3">
    <source>
        <dbReference type="ARBA" id="ARBA00023163"/>
    </source>
</evidence>
<keyword evidence="6" id="KW-1185">Reference proteome</keyword>
<comment type="caution">
    <text evidence="5">The sequence shown here is derived from an EMBL/GenBank/DDBJ whole genome shotgun (WGS) entry which is preliminary data.</text>
</comment>
<evidence type="ECO:0000256" key="1">
    <source>
        <dbReference type="ARBA" id="ARBA00023015"/>
    </source>
</evidence>
<dbReference type="Gene3D" id="3.40.50.2300">
    <property type="match status" value="2"/>
</dbReference>
<dbReference type="PANTHER" id="PTHR30146">
    <property type="entry name" value="LACI-RELATED TRANSCRIPTIONAL REPRESSOR"/>
    <property type="match status" value="1"/>
</dbReference>
<dbReference type="Proteomes" id="UP000548867">
    <property type="component" value="Unassembled WGS sequence"/>
</dbReference>
<dbReference type="CDD" id="cd01392">
    <property type="entry name" value="HTH_LacI"/>
    <property type="match status" value="1"/>
</dbReference>
<evidence type="ECO:0000313" key="5">
    <source>
        <dbReference type="EMBL" id="MBB3954431.1"/>
    </source>
</evidence>
<keyword evidence="1" id="KW-0805">Transcription regulation</keyword>
<protein>
    <submittedName>
        <fullName evidence="5">LacI family transcriptional regulator</fullName>
    </submittedName>
</protein>
<keyword evidence="3" id="KW-0804">Transcription</keyword>
<dbReference type="SMART" id="SM00354">
    <property type="entry name" value="HTH_LACI"/>
    <property type="match status" value="1"/>
</dbReference>
<sequence length="317" mass="34125">MATIKDVAQLSGISIKTVSRVINGAQTVRPGVREKVERAIRELNYRPALAARQLASGRSFIIAMIAPRLTYSYFSRIMVATADACRKVGYHLVLEVMDGEDLSITLSCEPDAVIVVPPFADNPRVLAALMKLGKPVVRIAGKDDGIGRSVEVHDHAIAGEMAQYLAGRGHRVLAMIAPPRPDMAAEERLTGFRAGLADSGLDLPDSHVVRAGMTYAEGERAFRDLMALPQRPTAIFAANDQMALGAMACALRLGFRVPQDVAIAGFDNSVEGQMCYPALTSVHQPVEEIARIAVDMALDRGDGDASFAHHLVIRESA</sequence>
<gene>
    <name evidence="5" type="ORF">GGR38_001358</name>
</gene>
<dbReference type="AlphaFoldDB" id="A0A7W6G5M0"/>
<dbReference type="EMBL" id="JACIDX010000004">
    <property type="protein sequence ID" value="MBB3954431.1"/>
    <property type="molecule type" value="Genomic_DNA"/>
</dbReference>
<dbReference type="Pfam" id="PF00356">
    <property type="entry name" value="LacI"/>
    <property type="match status" value="1"/>
</dbReference>
<dbReference type="InterPro" id="IPR010982">
    <property type="entry name" value="Lambda_DNA-bd_dom_sf"/>
</dbReference>
<dbReference type="GO" id="GO:0003700">
    <property type="term" value="F:DNA-binding transcription factor activity"/>
    <property type="evidence" value="ECO:0007669"/>
    <property type="project" value="TreeGrafter"/>
</dbReference>
<dbReference type="PANTHER" id="PTHR30146:SF153">
    <property type="entry name" value="LACTOSE OPERON REPRESSOR"/>
    <property type="match status" value="1"/>
</dbReference>
<dbReference type="SUPFAM" id="SSF47413">
    <property type="entry name" value="lambda repressor-like DNA-binding domains"/>
    <property type="match status" value="1"/>
</dbReference>
<accession>A0A7W6G5M0</accession>
<dbReference type="SUPFAM" id="SSF53822">
    <property type="entry name" value="Periplasmic binding protein-like I"/>
    <property type="match status" value="1"/>
</dbReference>
<feature type="domain" description="HTH lacI-type" evidence="4">
    <location>
        <begin position="2"/>
        <end position="56"/>
    </location>
</feature>
<dbReference type="Gene3D" id="1.10.260.40">
    <property type="entry name" value="lambda repressor-like DNA-binding domains"/>
    <property type="match status" value="1"/>
</dbReference>
<reference evidence="5 6" key="1">
    <citation type="submission" date="2020-08" db="EMBL/GenBank/DDBJ databases">
        <title>Genomic Encyclopedia of Type Strains, Phase IV (KMG-IV): sequencing the most valuable type-strain genomes for metagenomic binning, comparative biology and taxonomic classification.</title>
        <authorList>
            <person name="Goeker M."/>
        </authorList>
    </citation>
    <scope>NUCLEOTIDE SEQUENCE [LARGE SCALE GENOMIC DNA]</scope>
    <source>
        <strain evidence="5 6">DSM 27057</strain>
    </source>
</reference>
<dbReference type="RefSeq" id="WP_183623905.1">
    <property type="nucleotide sequence ID" value="NZ_JACIDX010000004.1"/>
</dbReference>
<dbReference type="GO" id="GO:0000976">
    <property type="term" value="F:transcription cis-regulatory region binding"/>
    <property type="evidence" value="ECO:0007669"/>
    <property type="project" value="TreeGrafter"/>
</dbReference>
<dbReference type="CDD" id="cd01545">
    <property type="entry name" value="PBP1_SalR"/>
    <property type="match status" value="1"/>
</dbReference>
<dbReference type="InterPro" id="IPR046335">
    <property type="entry name" value="LacI/GalR-like_sensor"/>
</dbReference>
<evidence type="ECO:0000313" key="6">
    <source>
        <dbReference type="Proteomes" id="UP000548867"/>
    </source>
</evidence>
<dbReference type="PROSITE" id="PS50932">
    <property type="entry name" value="HTH_LACI_2"/>
    <property type="match status" value="1"/>
</dbReference>
<keyword evidence="2" id="KW-0238">DNA-binding</keyword>
<proteinExistence type="predicted"/>
<organism evidence="5 6">
    <name type="scientific">Novosphingobium sediminicola</name>
    <dbReference type="NCBI Taxonomy" id="563162"/>
    <lineage>
        <taxon>Bacteria</taxon>
        <taxon>Pseudomonadati</taxon>
        <taxon>Pseudomonadota</taxon>
        <taxon>Alphaproteobacteria</taxon>
        <taxon>Sphingomonadales</taxon>
        <taxon>Sphingomonadaceae</taxon>
        <taxon>Novosphingobium</taxon>
    </lineage>
</organism>
<dbReference type="Pfam" id="PF13377">
    <property type="entry name" value="Peripla_BP_3"/>
    <property type="match status" value="1"/>
</dbReference>
<evidence type="ECO:0000259" key="4">
    <source>
        <dbReference type="PROSITE" id="PS50932"/>
    </source>
</evidence>
<name>A0A7W6G5M0_9SPHN</name>
<dbReference type="InterPro" id="IPR000843">
    <property type="entry name" value="HTH_LacI"/>
</dbReference>
<dbReference type="InterPro" id="IPR028082">
    <property type="entry name" value="Peripla_BP_I"/>
</dbReference>